<dbReference type="OrthoDB" id="6753578at2759"/>
<evidence type="ECO:0000313" key="2">
    <source>
        <dbReference type="Proteomes" id="UP000499080"/>
    </source>
</evidence>
<keyword evidence="2" id="KW-1185">Reference proteome</keyword>
<name>A0A4Y2VNL1_ARAVE</name>
<dbReference type="Proteomes" id="UP000499080">
    <property type="component" value="Unassembled WGS sequence"/>
</dbReference>
<reference evidence="1 2" key="1">
    <citation type="journal article" date="2019" name="Sci. Rep.">
        <title>Orb-weaving spider Araneus ventricosus genome elucidates the spidroin gene catalogue.</title>
        <authorList>
            <person name="Kono N."/>
            <person name="Nakamura H."/>
            <person name="Ohtoshi R."/>
            <person name="Moran D.A.P."/>
            <person name="Shinohara A."/>
            <person name="Yoshida Y."/>
            <person name="Fujiwara M."/>
            <person name="Mori M."/>
            <person name="Tomita M."/>
            <person name="Arakawa K."/>
        </authorList>
    </citation>
    <scope>NUCLEOTIDE SEQUENCE [LARGE SCALE GENOMIC DNA]</scope>
</reference>
<gene>
    <name evidence="1" type="ORF">AVEN_57974_1</name>
</gene>
<protein>
    <submittedName>
        <fullName evidence="1">Uncharacterized protein</fullName>
    </submittedName>
</protein>
<dbReference type="AlphaFoldDB" id="A0A4Y2VNL1"/>
<dbReference type="EMBL" id="BGPR01049005">
    <property type="protein sequence ID" value="GBO25998.1"/>
    <property type="molecule type" value="Genomic_DNA"/>
</dbReference>
<accession>A0A4Y2VNL1</accession>
<comment type="caution">
    <text evidence="1">The sequence shown here is derived from an EMBL/GenBank/DDBJ whole genome shotgun (WGS) entry which is preliminary data.</text>
</comment>
<sequence>MNDSYEDINVNISEAHQFYSSFISAMDHKFLSSKHSYVPNNADVCLEEKASRKIKISHVYYPKGWLDFVTEAKKKLPKFEIIEKIISNFLSIGCFENNVTIKKLADENDIK</sequence>
<proteinExistence type="predicted"/>
<evidence type="ECO:0000313" key="1">
    <source>
        <dbReference type="EMBL" id="GBO25998.1"/>
    </source>
</evidence>
<organism evidence="1 2">
    <name type="scientific">Araneus ventricosus</name>
    <name type="common">Orbweaver spider</name>
    <name type="synonym">Epeira ventricosa</name>
    <dbReference type="NCBI Taxonomy" id="182803"/>
    <lineage>
        <taxon>Eukaryota</taxon>
        <taxon>Metazoa</taxon>
        <taxon>Ecdysozoa</taxon>
        <taxon>Arthropoda</taxon>
        <taxon>Chelicerata</taxon>
        <taxon>Arachnida</taxon>
        <taxon>Araneae</taxon>
        <taxon>Araneomorphae</taxon>
        <taxon>Entelegynae</taxon>
        <taxon>Araneoidea</taxon>
        <taxon>Araneidae</taxon>
        <taxon>Araneus</taxon>
    </lineage>
</organism>